<dbReference type="PANTHER" id="PTHR43808:SF31">
    <property type="entry name" value="N-ACETYL-L-CITRULLINE DEACETYLASE"/>
    <property type="match status" value="1"/>
</dbReference>
<dbReference type="EMBL" id="JBHMFC010000066">
    <property type="protein sequence ID" value="MFB9057262.1"/>
    <property type="molecule type" value="Genomic_DNA"/>
</dbReference>
<feature type="domain" description="Peptidase M20 dimerisation" evidence="10">
    <location>
        <begin position="174"/>
        <end position="285"/>
    </location>
</feature>
<dbReference type="Proteomes" id="UP001589585">
    <property type="component" value="Unassembled WGS sequence"/>
</dbReference>
<keyword evidence="7 11" id="KW-0378">Hydrolase</keyword>
<keyword evidence="9" id="KW-0170">Cobalt</keyword>
<evidence type="ECO:0000313" key="12">
    <source>
        <dbReference type="Proteomes" id="UP001589585"/>
    </source>
</evidence>
<dbReference type="InterPro" id="IPR050072">
    <property type="entry name" value="Peptidase_M20A"/>
</dbReference>
<sequence>MKSMSAENILKELVAFPVLGGESNLEIIYWIQNYIEQYGVKTYLVPNTENTKASLHCRIGPETDGGTILSGHTDVVPVKGQDWLTDPFKLIDKADGNLYGRGSCDMKGFLACCLAALPKLTKASLKTPIYFAFSYDEEIGCLAAPALITHIKATYKENPKFAIIGEPSMLKPIIGQKSIHILDVYVNGSAGHSSRIKQEVSAVHEAARLVLWAEQKMDTLIKSGPIDNRFNPPHSSLHVGRIQGGIAPNIIADKAMFSMDIRAIPSDSGHDIYQDFINHCKEKEAELKVVFPGFKINIKENHPLVPALNTDENAEVVALIKKITGHQEWHTVSYASEAGQFANAGFQSIICGPGSIEQAHRANEFISKTQLQQGVIMIEALIEHSKDSALN</sequence>
<dbReference type="InterPro" id="IPR036264">
    <property type="entry name" value="Bact_exopeptidase_dim_dom"/>
</dbReference>
<dbReference type="GO" id="GO:0008777">
    <property type="term" value="F:acetylornithine deacetylase activity"/>
    <property type="evidence" value="ECO:0007669"/>
    <property type="project" value="UniProtKB-EC"/>
</dbReference>
<keyword evidence="12" id="KW-1185">Reference proteome</keyword>
<dbReference type="Gene3D" id="3.30.70.360">
    <property type="match status" value="1"/>
</dbReference>
<proteinExistence type="inferred from homology"/>
<dbReference type="InterPro" id="IPR010169">
    <property type="entry name" value="AcOrn-deacetyl"/>
</dbReference>
<evidence type="ECO:0000256" key="4">
    <source>
        <dbReference type="ARBA" id="ARBA00022571"/>
    </source>
</evidence>
<dbReference type="Pfam" id="PF07687">
    <property type="entry name" value="M20_dimer"/>
    <property type="match status" value="1"/>
</dbReference>
<reference evidence="11 12" key="1">
    <citation type="submission" date="2024-09" db="EMBL/GenBank/DDBJ databases">
        <authorList>
            <person name="Sun Q."/>
            <person name="Mori K."/>
        </authorList>
    </citation>
    <scope>NUCLEOTIDE SEQUENCE [LARGE SCALE GENOMIC DNA]</scope>
    <source>
        <strain evidence="11 12">CECT 8622</strain>
    </source>
</reference>
<dbReference type="EC" id="3.5.1.16" evidence="11"/>
<comment type="cofactor">
    <cofactor evidence="1">
        <name>Zn(2+)</name>
        <dbReference type="ChEBI" id="CHEBI:29105"/>
    </cofactor>
</comment>
<evidence type="ECO:0000256" key="5">
    <source>
        <dbReference type="ARBA" id="ARBA00022605"/>
    </source>
</evidence>
<evidence type="ECO:0000256" key="3">
    <source>
        <dbReference type="ARBA" id="ARBA00022490"/>
    </source>
</evidence>
<dbReference type="NCBIfam" id="NF005710">
    <property type="entry name" value="PRK07522.1"/>
    <property type="match status" value="1"/>
</dbReference>
<evidence type="ECO:0000259" key="10">
    <source>
        <dbReference type="Pfam" id="PF07687"/>
    </source>
</evidence>
<dbReference type="CDD" id="cd03894">
    <property type="entry name" value="M20_ArgE"/>
    <property type="match status" value="1"/>
</dbReference>
<evidence type="ECO:0000313" key="11">
    <source>
        <dbReference type="EMBL" id="MFB9057262.1"/>
    </source>
</evidence>
<dbReference type="Pfam" id="PF01546">
    <property type="entry name" value="Peptidase_M20"/>
    <property type="match status" value="1"/>
</dbReference>
<keyword evidence="8" id="KW-0862">Zinc</keyword>
<dbReference type="NCBIfam" id="TIGR01892">
    <property type="entry name" value="AcOrn-deacetyl"/>
    <property type="match status" value="1"/>
</dbReference>
<name>A0ABV5FCT5_9FLAO</name>
<protein>
    <submittedName>
        <fullName evidence="11">Acetylornithine deacetylase</fullName>
        <ecNumber evidence="11">3.5.1.16</ecNumber>
    </submittedName>
</protein>
<accession>A0ABV5FCT5</accession>
<dbReference type="SUPFAM" id="SSF53187">
    <property type="entry name" value="Zn-dependent exopeptidases"/>
    <property type="match status" value="1"/>
</dbReference>
<dbReference type="PROSITE" id="PS00759">
    <property type="entry name" value="ARGE_DAPE_CPG2_2"/>
    <property type="match status" value="1"/>
</dbReference>
<evidence type="ECO:0000256" key="9">
    <source>
        <dbReference type="ARBA" id="ARBA00023285"/>
    </source>
</evidence>
<evidence type="ECO:0000256" key="2">
    <source>
        <dbReference type="ARBA" id="ARBA00005691"/>
    </source>
</evidence>
<keyword evidence="6" id="KW-0479">Metal-binding</keyword>
<dbReference type="InterPro" id="IPR011650">
    <property type="entry name" value="Peptidase_M20_dimer"/>
</dbReference>
<evidence type="ECO:0000256" key="1">
    <source>
        <dbReference type="ARBA" id="ARBA00001947"/>
    </source>
</evidence>
<dbReference type="Gene3D" id="3.40.630.10">
    <property type="entry name" value="Zn peptidases"/>
    <property type="match status" value="1"/>
</dbReference>
<dbReference type="SUPFAM" id="SSF55031">
    <property type="entry name" value="Bacterial exopeptidase dimerisation domain"/>
    <property type="match status" value="1"/>
</dbReference>
<evidence type="ECO:0000256" key="7">
    <source>
        <dbReference type="ARBA" id="ARBA00022801"/>
    </source>
</evidence>
<evidence type="ECO:0000256" key="8">
    <source>
        <dbReference type="ARBA" id="ARBA00022833"/>
    </source>
</evidence>
<keyword evidence="3" id="KW-0963">Cytoplasm</keyword>
<keyword evidence="4" id="KW-0055">Arginine biosynthesis</keyword>
<evidence type="ECO:0000256" key="6">
    <source>
        <dbReference type="ARBA" id="ARBA00022723"/>
    </source>
</evidence>
<keyword evidence="5" id="KW-0028">Amino-acid biosynthesis</keyword>
<organism evidence="11 12">
    <name type="scientific">Mariniflexile ostreae</name>
    <dbReference type="NCBI Taxonomy" id="1520892"/>
    <lineage>
        <taxon>Bacteria</taxon>
        <taxon>Pseudomonadati</taxon>
        <taxon>Bacteroidota</taxon>
        <taxon>Flavobacteriia</taxon>
        <taxon>Flavobacteriales</taxon>
        <taxon>Flavobacteriaceae</taxon>
        <taxon>Mariniflexile</taxon>
    </lineage>
</organism>
<comment type="caution">
    <text evidence="11">The sequence shown here is derived from an EMBL/GenBank/DDBJ whole genome shotgun (WGS) entry which is preliminary data.</text>
</comment>
<dbReference type="InterPro" id="IPR001261">
    <property type="entry name" value="ArgE/DapE_CS"/>
</dbReference>
<dbReference type="InterPro" id="IPR002933">
    <property type="entry name" value="Peptidase_M20"/>
</dbReference>
<dbReference type="PANTHER" id="PTHR43808">
    <property type="entry name" value="ACETYLORNITHINE DEACETYLASE"/>
    <property type="match status" value="1"/>
</dbReference>
<gene>
    <name evidence="11" type="primary">argE</name>
    <name evidence="11" type="ORF">ACFFU9_10975</name>
</gene>
<comment type="similarity">
    <text evidence="2">Belongs to the peptidase M20A family. ArgE subfamily.</text>
</comment>
<dbReference type="RefSeq" id="WP_379861486.1">
    <property type="nucleotide sequence ID" value="NZ_JBHMFC010000066.1"/>
</dbReference>